<feature type="region of interest" description="Disordered" evidence="2">
    <location>
        <begin position="235"/>
        <end position="265"/>
    </location>
</feature>
<evidence type="ECO:0000256" key="1">
    <source>
        <dbReference type="ARBA" id="ARBA00023118"/>
    </source>
</evidence>
<keyword evidence="1" id="KW-0051">Antiviral defense</keyword>
<dbReference type="EMBL" id="JBAFUR010000011">
    <property type="protein sequence ID" value="MFG1255430.1"/>
    <property type="molecule type" value="Genomic_DNA"/>
</dbReference>
<dbReference type="InterPro" id="IPR017546">
    <property type="entry name" value="CRISPR-assoc_prot_Csf2"/>
</dbReference>
<feature type="domain" description="CRISPR type III-associated protein" evidence="3">
    <location>
        <begin position="9"/>
        <end position="326"/>
    </location>
</feature>
<name>A0ABW6ZNK1_9HYPH</name>
<dbReference type="InterPro" id="IPR005537">
    <property type="entry name" value="RAMP_III_fam"/>
</dbReference>
<dbReference type="Pfam" id="PF03787">
    <property type="entry name" value="RAMPs"/>
    <property type="match status" value="1"/>
</dbReference>
<evidence type="ECO:0000256" key="2">
    <source>
        <dbReference type="SAM" id="MobiDB-lite"/>
    </source>
</evidence>
<evidence type="ECO:0000313" key="4">
    <source>
        <dbReference type="EMBL" id="MFG1255430.1"/>
    </source>
</evidence>
<reference evidence="4 5" key="1">
    <citation type="submission" date="2024-02" db="EMBL/GenBank/DDBJ databases">
        <title>Expansion and revision of Xanthobacter and proposal of Roseixanthobacter gen. nov.</title>
        <authorList>
            <person name="Soltysiak M.P.M."/>
            <person name="Jalihal A."/>
            <person name="Ory A."/>
            <person name="Chrisophersen C."/>
            <person name="Lee A.D."/>
            <person name="Boulton J."/>
            <person name="Springer M."/>
        </authorList>
    </citation>
    <scope>NUCLEOTIDE SEQUENCE [LARGE SCALE GENOMIC DNA]</scope>
    <source>
        <strain evidence="4 5">CB5</strain>
    </source>
</reference>
<organism evidence="4 5">
    <name type="scientific">Xanthobacter aminoxidans</name>
    <dbReference type="NCBI Taxonomy" id="186280"/>
    <lineage>
        <taxon>Bacteria</taxon>
        <taxon>Pseudomonadati</taxon>
        <taxon>Pseudomonadota</taxon>
        <taxon>Alphaproteobacteria</taxon>
        <taxon>Hyphomicrobiales</taxon>
        <taxon>Xanthobacteraceae</taxon>
        <taxon>Xanthobacter</taxon>
    </lineage>
</organism>
<sequence length="390" mass="42110">MSYVIHGVLTTLSPLHITEPGTNYVNFEGFESSYLAKGKNLFPAMVTRRQYIGKNAFPVGGLVESGAAEPERTAGFTRIPVIPANSIRGRLRRCAAREYYDALLEKGQSLSVKAYNVMQCGAATGNPDGSSAPFDDILAGEAHAYFGLFGGGTRIRRSNLRVDEAWAVTPATHGFVPYVPVEYVAGAGHSLTRYSFKRRNDDLLSLADSAYQTRILGEDHRHLIGEYQDSALRKKEATARKKGKAAGADAQAPSEEVSEAEGEKEEKLRGLQSFTAVESVNPGVHFSLRFEVNGGPRHAGLLLVALQRWVREQRIGGLGQIGFGRFAVPELVIRRSDGASSDVFGPALGADPGDRRLADSSLIQEVMDAWNEARDGADAAVIEELSGSLA</sequence>
<comment type="caution">
    <text evidence="4">The sequence shown here is derived from an EMBL/GenBank/DDBJ whole genome shotgun (WGS) entry which is preliminary data.</text>
</comment>
<dbReference type="Proteomes" id="UP001604043">
    <property type="component" value="Unassembled WGS sequence"/>
</dbReference>
<dbReference type="RefSeq" id="WP_394010418.1">
    <property type="nucleotide sequence ID" value="NZ_JBAFUR010000011.1"/>
</dbReference>
<keyword evidence="5" id="KW-1185">Reference proteome</keyword>
<protein>
    <submittedName>
        <fullName evidence="4">Type IV CRISPR-associated protein Csf2</fullName>
    </submittedName>
</protein>
<proteinExistence type="predicted"/>
<gene>
    <name evidence="4" type="primary">csf2</name>
    <name evidence="4" type="ORF">V5F30_24680</name>
</gene>
<accession>A0ABW6ZNK1</accession>
<dbReference type="NCBIfam" id="TIGR03115">
    <property type="entry name" value="cas7_csf2"/>
    <property type="match status" value="1"/>
</dbReference>
<evidence type="ECO:0000313" key="5">
    <source>
        <dbReference type="Proteomes" id="UP001604043"/>
    </source>
</evidence>
<evidence type="ECO:0000259" key="3">
    <source>
        <dbReference type="Pfam" id="PF03787"/>
    </source>
</evidence>